<name>A0A841EG41_9BACT</name>
<sequence length="209" mass="23670">MKKLLIALFFFIGSLLPTQAQVLKESNIVSLKDSVTNTIAKKDSVKTPYKIIPRVATLRSAMVPGWGQIYNRQYWKLPLVYGGFAVNIYYIITNQAKYSYYKQQYINNFQVTSPPSSAKITLYGDESGTQREVTSSQLNTFVNGYRRNRDGSYLFIAVVWVANIIDANVTAHLKTFDLTDDISFKIQPTLISPDMMNAVYGAKLTFAFK</sequence>
<dbReference type="InterPro" id="IPR043738">
    <property type="entry name" value="DUF5683"/>
</dbReference>
<protein>
    <recommendedName>
        <fullName evidence="2">DUF5683 domain-containing protein</fullName>
    </recommendedName>
</protein>
<gene>
    <name evidence="3" type="ORF">HNP25_001809</name>
</gene>
<keyword evidence="4" id="KW-1185">Reference proteome</keyword>
<feature type="signal peptide" evidence="1">
    <location>
        <begin position="1"/>
        <end position="20"/>
    </location>
</feature>
<evidence type="ECO:0000313" key="4">
    <source>
        <dbReference type="Proteomes" id="UP000524404"/>
    </source>
</evidence>
<organism evidence="3 4">
    <name type="scientific">Arcicella rosea</name>
    <dbReference type="NCBI Taxonomy" id="502909"/>
    <lineage>
        <taxon>Bacteria</taxon>
        <taxon>Pseudomonadati</taxon>
        <taxon>Bacteroidota</taxon>
        <taxon>Cytophagia</taxon>
        <taxon>Cytophagales</taxon>
        <taxon>Flectobacillaceae</taxon>
        <taxon>Arcicella</taxon>
    </lineage>
</organism>
<feature type="domain" description="DUF5683" evidence="2">
    <location>
        <begin position="52"/>
        <end position="208"/>
    </location>
</feature>
<dbReference type="AlphaFoldDB" id="A0A841EG41"/>
<dbReference type="EMBL" id="JACHKT010000010">
    <property type="protein sequence ID" value="MBB6003157.1"/>
    <property type="molecule type" value="Genomic_DNA"/>
</dbReference>
<reference evidence="3 4" key="1">
    <citation type="submission" date="2020-08" db="EMBL/GenBank/DDBJ databases">
        <title>Functional genomics of gut bacteria from endangered species of beetles.</title>
        <authorList>
            <person name="Carlos-Shanley C."/>
        </authorList>
    </citation>
    <scope>NUCLEOTIDE SEQUENCE [LARGE SCALE GENOMIC DNA]</scope>
    <source>
        <strain evidence="3 4">S00070</strain>
    </source>
</reference>
<proteinExistence type="predicted"/>
<accession>A0A841EG41</accession>
<comment type="caution">
    <text evidence="3">The sequence shown here is derived from an EMBL/GenBank/DDBJ whole genome shotgun (WGS) entry which is preliminary data.</text>
</comment>
<dbReference type="Proteomes" id="UP000524404">
    <property type="component" value="Unassembled WGS sequence"/>
</dbReference>
<evidence type="ECO:0000259" key="2">
    <source>
        <dbReference type="Pfam" id="PF18935"/>
    </source>
</evidence>
<keyword evidence="1" id="KW-0732">Signal</keyword>
<evidence type="ECO:0000256" key="1">
    <source>
        <dbReference type="SAM" id="SignalP"/>
    </source>
</evidence>
<evidence type="ECO:0000313" key="3">
    <source>
        <dbReference type="EMBL" id="MBB6003157.1"/>
    </source>
</evidence>
<feature type="chain" id="PRO_5032829606" description="DUF5683 domain-containing protein" evidence="1">
    <location>
        <begin position="21"/>
        <end position="209"/>
    </location>
</feature>
<dbReference type="RefSeq" id="WP_184133433.1">
    <property type="nucleotide sequence ID" value="NZ_JACHKT010000010.1"/>
</dbReference>
<dbReference type="Pfam" id="PF18935">
    <property type="entry name" value="DUF5683"/>
    <property type="match status" value="1"/>
</dbReference>